<feature type="coiled-coil region" evidence="1">
    <location>
        <begin position="135"/>
        <end position="173"/>
    </location>
</feature>
<reference evidence="3 4" key="1">
    <citation type="submission" date="2019-09" db="EMBL/GenBank/DDBJ databases">
        <title>Whole genome sequence of Vibrio fortis.</title>
        <authorList>
            <person name="Das S.K."/>
        </authorList>
    </citation>
    <scope>NUCLEOTIDE SEQUENCE [LARGE SCALE GENOMIC DNA]</scope>
    <source>
        <strain evidence="3 4">AN60</strain>
    </source>
</reference>
<sequence length="367" mass="41569">MMEDLLIKSQEHLYELQIVTKEIRELVVNKSVPNNLKDAFDSYDSSIDSYNDSIDREESTQSILECVKNIAIYAENLGHNLNQSKDLAASLNGKGEEIISLAREIQAPIESRPVVLGQSNSEIKGVSFKSVKNDLQAIKTDHERHDERIKKLLGENESKISLLEEKLKVIETEVNDKLSDIDRVYTVTISTVTDKKEQIDKLLSHASGKTIAGDFEQSAIDERGMANWLRRGALLCMAMIVCVVGYSFWETTTDSFQWENSVFRIILALMLSVPAAYLARESAKHREQQYNHLQTSLDLKSITPYMASLPEDEQHKLKVEIANRIFASKDYTKVGIDSYPINVHEMVMEIIKKVELPSSTKQSDKIS</sequence>
<evidence type="ECO:0000256" key="1">
    <source>
        <dbReference type="SAM" id="Coils"/>
    </source>
</evidence>
<dbReference type="EMBL" id="VWSE01000002">
    <property type="protein sequence ID" value="KAB0292052.1"/>
    <property type="molecule type" value="Genomic_DNA"/>
</dbReference>
<dbReference type="AlphaFoldDB" id="A0A5N3RDD0"/>
<protein>
    <submittedName>
        <fullName evidence="3">Uncharacterized protein</fullName>
    </submittedName>
</protein>
<keyword evidence="2" id="KW-1133">Transmembrane helix</keyword>
<evidence type="ECO:0000256" key="2">
    <source>
        <dbReference type="SAM" id="Phobius"/>
    </source>
</evidence>
<organism evidence="3 4">
    <name type="scientific">Vibrio fortis</name>
    <dbReference type="NCBI Taxonomy" id="212667"/>
    <lineage>
        <taxon>Bacteria</taxon>
        <taxon>Pseudomonadati</taxon>
        <taxon>Pseudomonadota</taxon>
        <taxon>Gammaproteobacteria</taxon>
        <taxon>Vibrionales</taxon>
        <taxon>Vibrionaceae</taxon>
        <taxon>Vibrio</taxon>
    </lineage>
</organism>
<accession>A0A5N3RDD0</accession>
<proteinExistence type="predicted"/>
<feature type="transmembrane region" description="Helical" evidence="2">
    <location>
        <begin position="261"/>
        <end position="279"/>
    </location>
</feature>
<keyword evidence="2" id="KW-0472">Membrane</keyword>
<evidence type="ECO:0000313" key="4">
    <source>
        <dbReference type="Proteomes" id="UP000326789"/>
    </source>
</evidence>
<evidence type="ECO:0000313" key="3">
    <source>
        <dbReference type="EMBL" id="KAB0292052.1"/>
    </source>
</evidence>
<name>A0A5N3RDD0_9VIBR</name>
<dbReference type="Proteomes" id="UP000326789">
    <property type="component" value="Unassembled WGS sequence"/>
</dbReference>
<keyword evidence="1" id="KW-0175">Coiled coil</keyword>
<keyword evidence="2" id="KW-0812">Transmembrane</keyword>
<comment type="caution">
    <text evidence="3">The sequence shown here is derived from an EMBL/GenBank/DDBJ whole genome shotgun (WGS) entry which is preliminary data.</text>
</comment>
<gene>
    <name evidence="3" type="ORF">F2P58_02670</name>
</gene>
<feature type="transmembrane region" description="Helical" evidence="2">
    <location>
        <begin position="232"/>
        <end position="249"/>
    </location>
</feature>